<feature type="region of interest" description="Disordered" evidence="1">
    <location>
        <begin position="52"/>
        <end position="185"/>
    </location>
</feature>
<feature type="compositionally biased region" description="Basic residues" evidence="1">
    <location>
        <begin position="60"/>
        <end position="76"/>
    </location>
</feature>
<name>A0A6S9HJS8_9STRA</name>
<sequence>MTCTRRTRLLLVLASFAVFGGQTLVSGEKRSRNPESRYQSGQKNFVRTKITAEGIEASHRRVKSGKSAKSSSKSHSRKYEDIEDEHEMRRSGKGSKSSSKASRINSAPTPPTDSPTMFPTASPIALQGDDTQDDEESKSSRSSKGSKNSKSSFHAHTSRATEHSEESKASLRAKSTFKGSKSSKA</sequence>
<feature type="signal peptide" evidence="2">
    <location>
        <begin position="1"/>
        <end position="27"/>
    </location>
</feature>
<protein>
    <submittedName>
        <fullName evidence="3">Uncharacterized protein</fullName>
    </submittedName>
</protein>
<evidence type="ECO:0000256" key="1">
    <source>
        <dbReference type="SAM" id="MobiDB-lite"/>
    </source>
</evidence>
<feature type="compositionally biased region" description="Low complexity" evidence="1">
    <location>
        <begin position="94"/>
        <end position="103"/>
    </location>
</feature>
<reference evidence="3" key="1">
    <citation type="submission" date="2021-01" db="EMBL/GenBank/DDBJ databases">
        <authorList>
            <person name="Corre E."/>
            <person name="Pelletier E."/>
            <person name="Niang G."/>
            <person name="Scheremetjew M."/>
            <person name="Finn R."/>
            <person name="Kale V."/>
            <person name="Holt S."/>
            <person name="Cochrane G."/>
            <person name="Meng A."/>
            <person name="Brown T."/>
            <person name="Cohen L."/>
        </authorList>
    </citation>
    <scope>NUCLEOTIDE SEQUENCE</scope>
    <source>
        <strain evidence="3">GSO104</strain>
    </source>
</reference>
<dbReference type="AlphaFoldDB" id="A0A6S9HJS8"/>
<dbReference type="EMBL" id="HBNS01015852">
    <property type="protein sequence ID" value="CAE4603005.1"/>
    <property type="molecule type" value="Transcribed_RNA"/>
</dbReference>
<evidence type="ECO:0000313" key="3">
    <source>
        <dbReference type="EMBL" id="CAE4603005.1"/>
    </source>
</evidence>
<proteinExistence type="predicted"/>
<accession>A0A6S9HJS8</accession>
<feature type="compositionally biased region" description="Basic and acidic residues" evidence="1">
    <location>
        <begin position="159"/>
        <end position="169"/>
    </location>
</feature>
<keyword evidence="2" id="KW-0732">Signal</keyword>
<organism evidence="3">
    <name type="scientific">Ditylum brightwellii</name>
    <dbReference type="NCBI Taxonomy" id="49249"/>
    <lineage>
        <taxon>Eukaryota</taxon>
        <taxon>Sar</taxon>
        <taxon>Stramenopiles</taxon>
        <taxon>Ochrophyta</taxon>
        <taxon>Bacillariophyta</taxon>
        <taxon>Mediophyceae</taxon>
        <taxon>Lithodesmiophycidae</taxon>
        <taxon>Lithodesmiales</taxon>
        <taxon>Lithodesmiaceae</taxon>
        <taxon>Ditylum</taxon>
    </lineage>
</organism>
<evidence type="ECO:0000256" key="2">
    <source>
        <dbReference type="SAM" id="SignalP"/>
    </source>
</evidence>
<feature type="chain" id="PRO_5030159583" evidence="2">
    <location>
        <begin position="28"/>
        <end position="185"/>
    </location>
</feature>
<feature type="compositionally biased region" description="Low complexity" evidence="1">
    <location>
        <begin position="140"/>
        <end position="152"/>
    </location>
</feature>
<gene>
    <name evidence="3" type="ORF">DBRI00130_LOCUS12716</name>
</gene>